<dbReference type="SUPFAM" id="SSF53448">
    <property type="entry name" value="Nucleotide-diphospho-sugar transferases"/>
    <property type="match status" value="1"/>
</dbReference>
<dbReference type="GeneID" id="78152297"/>
<dbReference type="GO" id="GO:0005886">
    <property type="term" value="C:plasma membrane"/>
    <property type="evidence" value="ECO:0007669"/>
    <property type="project" value="TreeGrafter"/>
</dbReference>
<dbReference type="KEGG" id="hty:BN2458_PEG0129"/>
<sequence>MLYTPPKLYVVVPCFNEEDVITQTLNRLLHKLHTMIESTLIAPQSAIVCIDDGSSDGTWQQINQFSPPPHLR</sequence>
<accession>A0A0S4PRU2</accession>
<evidence type="ECO:0000256" key="3">
    <source>
        <dbReference type="ARBA" id="ARBA00022679"/>
    </source>
</evidence>
<dbReference type="AlphaFoldDB" id="A0A0S4PRU2"/>
<dbReference type="InterPro" id="IPR029044">
    <property type="entry name" value="Nucleotide-diphossugar_trans"/>
</dbReference>
<keyword evidence="2" id="KW-0328">Glycosyltransferase</keyword>
<evidence type="ECO:0000256" key="5">
    <source>
        <dbReference type="ARBA" id="ARBA00022989"/>
    </source>
</evidence>
<dbReference type="PANTHER" id="PTHR48090">
    <property type="entry name" value="UNDECAPRENYL-PHOSPHATE 4-DEOXY-4-FORMAMIDO-L-ARABINOSE TRANSFERASE-RELATED"/>
    <property type="match status" value="1"/>
</dbReference>
<proteinExistence type="predicted"/>
<protein>
    <recommendedName>
        <fullName evidence="7">Glycosyltransferase 2-like domain-containing protein</fullName>
    </recommendedName>
</protein>
<evidence type="ECO:0000259" key="7">
    <source>
        <dbReference type="Pfam" id="PF00535"/>
    </source>
</evidence>
<evidence type="ECO:0000256" key="4">
    <source>
        <dbReference type="ARBA" id="ARBA00022692"/>
    </source>
</evidence>
<evidence type="ECO:0000313" key="8">
    <source>
        <dbReference type="EMBL" id="CUU39016.1"/>
    </source>
</evidence>
<keyword evidence="4" id="KW-0812">Transmembrane</keyword>
<organism evidence="8 9">
    <name type="scientific">Helicobacter typhlonius</name>
    <dbReference type="NCBI Taxonomy" id="76936"/>
    <lineage>
        <taxon>Bacteria</taxon>
        <taxon>Pseudomonadati</taxon>
        <taxon>Campylobacterota</taxon>
        <taxon>Epsilonproteobacteria</taxon>
        <taxon>Campylobacterales</taxon>
        <taxon>Helicobacteraceae</taxon>
        <taxon>Helicobacter</taxon>
    </lineage>
</organism>
<evidence type="ECO:0000256" key="1">
    <source>
        <dbReference type="ARBA" id="ARBA00004141"/>
    </source>
</evidence>
<name>A0A0S4PRU2_9HELI</name>
<comment type="subcellular location">
    <subcellularLocation>
        <location evidence="1">Membrane</location>
        <topology evidence="1">Multi-pass membrane protein</topology>
    </subcellularLocation>
</comment>
<dbReference type="GO" id="GO:0016757">
    <property type="term" value="F:glycosyltransferase activity"/>
    <property type="evidence" value="ECO:0007669"/>
    <property type="project" value="UniProtKB-KW"/>
</dbReference>
<keyword evidence="6" id="KW-0472">Membrane</keyword>
<feature type="domain" description="Glycosyltransferase 2-like" evidence="7">
    <location>
        <begin position="10"/>
        <end position="67"/>
    </location>
</feature>
<dbReference type="InterPro" id="IPR001173">
    <property type="entry name" value="Glyco_trans_2-like"/>
</dbReference>
<evidence type="ECO:0000313" key="9">
    <source>
        <dbReference type="Proteomes" id="UP000064525"/>
    </source>
</evidence>
<dbReference type="Pfam" id="PF00535">
    <property type="entry name" value="Glycos_transf_2"/>
    <property type="match status" value="1"/>
</dbReference>
<dbReference type="InterPro" id="IPR050256">
    <property type="entry name" value="Glycosyltransferase_2"/>
</dbReference>
<evidence type="ECO:0000256" key="2">
    <source>
        <dbReference type="ARBA" id="ARBA00022676"/>
    </source>
</evidence>
<gene>
    <name evidence="8" type="ORF">BN2458_PEG0129</name>
</gene>
<reference evidence="9" key="1">
    <citation type="submission" date="2015-11" db="EMBL/GenBank/DDBJ databases">
        <authorList>
            <person name="Anvar S.Y."/>
        </authorList>
    </citation>
    <scope>NUCLEOTIDE SEQUENCE [LARGE SCALE GENOMIC DNA]</scope>
</reference>
<evidence type="ECO:0000256" key="6">
    <source>
        <dbReference type="ARBA" id="ARBA00023136"/>
    </source>
</evidence>
<keyword evidence="5" id="KW-1133">Transmembrane helix</keyword>
<dbReference type="RefSeq" id="WP_052099910.1">
    <property type="nucleotide sequence ID" value="NZ_CAJTQN010000011.1"/>
</dbReference>
<dbReference type="EMBL" id="LN907858">
    <property type="protein sequence ID" value="CUU39016.1"/>
    <property type="molecule type" value="Genomic_DNA"/>
</dbReference>
<dbReference type="Gene3D" id="3.90.550.10">
    <property type="entry name" value="Spore Coat Polysaccharide Biosynthesis Protein SpsA, Chain A"/>
    <property type="match status" value="1"/>
</dbReference>
<dbReference type="PANTHER" id="PTHR48090:SF1">
    <property type="entry name" value="PROPHAGE BACTOPRENOL GLUCOSYL TRANSFERASE HOMOLOG"/>
    <property type="match status" value="1"/>
</dbReference>
<dbReference type="PATRIC" id="fig|76936.10.peg.126"/>
<dbReference type="Proteomes" id="UP000064525">
    <property type="component" value="Chromosome I"/>
</dbReference>
<keyword evidence="3" id="KW-0808">Transferase</keyword>